<feature type="region of interest" description="Disordered" evidence="3">
    <location>
        <begin position="57"/>
        <end position="117"/>
    </location>
</feature>
<dbReference type="PANTHER" id="PTHR22870">
    <property type="entry name" value="REGULATOR OF CHROMOSOME CONDENSATION"/>
    <property type="match status" value="1"/>
</dbReference>
<organism evidence="7 8">
    <name type="scientific">Cymbomonas tetramitiformis</name>
    <dbReference type="NCBI Taxonomy" id="36881"/>
    <lineage>
        <taxon>Eukaryota</taxon>
        <taxon>Viridiplantae</taxon>
        <taxon>Chlorophyta</taxon>
        <taxon>Pyramimonadophyceae</taxon>
        <taxon>Pyramimonadales</taxon>
        <taxon>Pyramimonadaceae</taxon>
        <taxon>Cymbomonas</taxon>
    </lineage>
</organism>
<dbReference type="Pfam" id="PF00415">
    <property type="entry name" value="RCC1"/>
    <property type="match status" value="2"/>
</dbReference>
<accession>A0AAE0EWW9</accession>
<feature type="chain" id="PRO_5042044140" description="RCC1-like domain-containing protein" evidence="5">
    <location>
        <begin position="26"/>
        <end position="851"/>
    </location>
</feature>
<feature type="repeat" description="RCC1" evidence="2">
    <location>
        <begin position="450"/>
        <end position="499"/>
    </location>
</feature>
<dbReference type="InterPro" id="IPR051210">
    <property type="entry name" value="Ub_ligase/GEF_domain"/>
</dbReference>
<feature type="compositionally biased region" description="Acidic residues" evidence="3">
    <location>
        <begin position="773"/>
        <end position="787"/>
    </location>
</feature>
<evidence type="ECO:0000313" key="8">
    <source>
        <dbReference type="Proteomes" id="UP001190700"/>
    </source>
</evidence>
<feature type="repeat" description="RCC1" evidence="2">
    <location>
        <begin position="350"/>
        <end position="399"/>
    </location>
</feature>
<evidence type="ECO:0000256" key="3">
    <source>
        <dbReference type="SAM" id="MobiDB-lite"/>
    </source>
</evidence>
<gene>
    <name evidence="7" type="ORF">CYMTET_48283</name>
</gene>
<dbReference type="AlphaFoldDB" id="A0AAE0EWW9"/>
<dbReference type="PROSITE" id="PS00626">
    <property type="entry name" value="RCC1_2"/>
    <property type="match status" value="2"/>
</dbReference>
<evidence type="ECO:0000256" key="2">
    <source>
        <dbReference type="PROSITE-ProRule" id="PRU00235"/>
    </source>
</evidence>
<feature type="transmembrane region" description="Helical" evidence="4">
    <location>
        <begin position="729"/>
        <end position="751"/>
    </location>
</feature>
<dbReference type="Proteomes" id="UP001190700">
    <property type="component" value="Unassembled WGS sequence"/>
</dbReference>
<dbReference type="InterPro" id="IPR000408">
    <property type="entry name" value="Reg_chr_condens"/>
</dbReference>
<evidence type="ECO:0000313" key="7">
    <source>
        <dbReference type="EMBL" id="KAK3242005.1"/>
    </source>
</evidence>
<feature type="signal peptide" evidence="5">
    <location>
        <begin position="1"/>
        <end position="25"/>
    </location>
</feature>
<feature type="repeat" description="RCC1" evidence="2">
    <location>
        <begin position="400"/>
        <end position="449"/>
    </location>
</feature>
<feature type="domain" description="RCC1-like" evidence="6">
    <location>
        <begin position="278"/>
        <end position="498"/>
    </location>
</feature>
<keyword evidence="4" id="KW-0812">Transmembrane</keyword>
<protein>
    <recommendedName>
        <fullName evidence="6">RCC1-like domain-containing protein</fullName>
    </recommendedName>
</protein>
<feature type="repeat" description="RCC1" evidence="2">
    <location>
        <begin position="197"/>
        <end position="246"/>
    </location>
</feature>
<evidence type="ECO:0000256" key="1">
    <source>
        <dbReference type="ARBA" id="ARBA00022737"/>
    </source>
</evidence>
<keyword evidence="5" id="KW-0732">Signal</keyword>
<keyword evidence="1" id="KW-0677">Repeat</keyword>
<proteinExistence type="predicted"/>
<evidence type="ECO:0000256" key="5">
    <source>
        <dbReference type="SAM" id="SignalP"/>
    </source>
</evidence>
<dbReference type="Pfam" id="PF25390">
    <property type="entry name" value="WD40_RLD"/>
    <property type="match status" value="1"/>
</dbReference>
<comment type="caution">
    <text evidence="7">The sequence shown here is derived from an EMBL/GenBank/DDBJ whole genome shotgun (WGS) entry which is preliminary data.</text>
</comment>
<keyword evidence="8" id="KW-1185">Reference proteome</keyword>
<feature type="repeat" description="RCC1" evidence="2">
    <location>
        <begin position="298"/>
        <end position="349"/>
    </location>
</feature>
<dbReference type="InterPro" id="IPR058923">
    <property type="entry name" value="RCC1-like_dom"/>
</dbReference>
<reference evidence="7 8" key="1">
    <citation type="journal article" date="2015" name="Genome Biol. Evol.">
        <title>Comparative Genomics of a Bacterivorous Green Alga Reveals Evolutionary Causalities and Consequences of Phago-Mixotrophic Mode of Nutrition.</title>
        <authorList>
            <person name="Burns J.A."/>
            <person name="Paasch A."/>
            <person name="Narechania A."/>
            <person name="Kim E."/>
        </authorList>
    </citation>
    <scope>NUCLEOTIDE SEQUENCE [LARGE SCALE GENOMIC DNA]</scope>
    <source>
        <strain evidence="7 8">PLY_AMNH</strain>
    </source>
</reference>
<feature type="compositionally biased region" description="Pro residues" evidence="3">
    <location>
        <begin position="83"/>
        <end position="100"/>
    </location>
</feature>
<name>A0AAE0EWW9_9CHLO</name>
<feature type="repeat" description="RCC1" evidence="2">
    <location>
        <begin position="147"/>
        <end position="196"/>
    </location>
</feature>
<dbReference type="EMBL" id="LGRX02033264">
    <property type="protein sequence ID" value="KAK3242005.1"/>
    <property type="molecule type" value="Genomic_DNA"/>
</dbReference>
<evidence type="ECO:0000256" key="4">
    <source>
        <dbReference type="SAM" id="Phobius"/>
    </source>
</evidence>
<evidence type="ECO:0000259" key="6">
    <source>
        <dbReference type="Pfam" id="PF25390"/>
    </source>
</evidence>
<keyword evidence="4" id="KW-0472">Membrane</keyword>
<sequence>MVHPRKWYARRVLIIHLCIAVSVEGLPACECDEYRNGANAEDMELCFKEEEGVGKCMPPNSGDDRCPGDHLRCSKSNSTSTPGRPPARPPMPPPRPPMPPCTHQISQPPAEEEDYSYYSSWEDWVERNSDAPPPPCYDHHTDCSPGGLGYATGLNTQGQLGDGTNISTASPGEVSELHTLAGIAAGNAHSLFLMVTGQAFATGENGNGQLGDGSTDDQETPVAVLTGMNVSRIAAGDSHSLFLLPNGAVYATGLNNRGQLGDGSMTDAIDTAVRVMAEHVVAGISGGQYHSVFVTVDGLAYAVGENQDGQLGNNSTSSSTSPVRVLLPSEAVVIEASCGRAHTLLLASNGQAYATGKNSKGQLGDGSEERRLKPVQVRLNATVVMIAGGKHHSLFLTDSGPAFSVGGNKHGQLGDGTQTPQRIPVPVLEGYQVTEVATMHDASLFRTAASEVYACGENSDGQLGDGTTDDRYSPVRVMKSFSVVRLAGGARHSLFLEETRVPPARCLPPPPPPAPPVTIFWMVLVDFETVVDMDIALLDEAQYMADFNSDYVAEVANAANTSSDAVFILNITAGSVRVATQIGYSSDTRSAEDATPAPTLSTSEETTIEWQGSAEETCVQYAINDTLSLSHAASNVTGITITTLDGPSNLTWHFTTPAEYEEGSLCGFVVGSEQAVAYQLEARVRYTNRVTEVIWNATLAVIDPSSPSSPAAGDDNTDDGDEGMSAESFFTRVVLIIVVIPVMIVSLYMLYRFLKFRSVLLEEATALEHSEGDADVEEQVEGGEGGEEERVGSAPAGMERQRANTWGSSRDSICSRVSESTCDIELIKPTASVTMNPLANNESGRNIQKYN</sequence>
<dbReference type="InterPro" id="IPR009091">
    <property type="entry name" value="RCC1/BLIP-II"/>
</dbReference>
<feature type="repeat" description="RCC1" evidence="2">
    <location>
        <begin position="247"/>
        <end position="297"/>
    </location>
</feature>
<dbReference type="PROSITE" id="PS50012">
    <property type="entry name" value="RCC1_3"/>
    <property type="match status" value="7"/>
</dbReference>
<dbReference type="PRINTS" id="PR00633">
    <property type="entry name" value="RCCNDNSATION"/>
</dbReference>
<keyword evidence="4" id="KW-1133">Transmembrane helix</keyword>
<dbReference type="Gene3D" id="2.130.10.30">
    <property type="entry name" value="Regulator of chromosome condensation 1/beta-lactamase-inhibitor protein II"/>
    <property type="match status" value="2"/>
</dbReference>
<feature type="region of interest" description="Disordered" evidence="3">
    <location>
        <begin position="585"/>
        <end position="604"/>
    </location>
</feature>
<feature type="compositionally biased region" description="Basic and acidic residues" evidence="3">
    <location>
        <begin position="62"/>
        <end position="72"/>
    </location>
</feature>
<dbReference type="PANTHER" id="PTHR22870:SF408">
    <property type="entry name" value="OS09G0560450 PROTEIN"/>
    <property type="match status" value="1"/>
</dbReference>
<feature type="region of interest" description="Disordered" evidence="3">
    <location>
        <begin position="767"/>
        <end position="810"/>
    </location>
</feature>
<dbReference type="SUPFAM" id="SSF50985">
    <property type="entry name" value="RCC1/BLIP-II"/>
    <property type="match status" value="2"/>
</dbReference>